<evidence type="ECO:0000256" key="1">
    <source>
        <dbReference type="SAM" id="Phobius"/>
    </source>
</evidence>
<dbReference type="Proteomes" id="UP000053789">
    <property type="component" value="Unassembled WGS sequence"/>
</dbReference>
<feature type="transmembrane region" description="Helical" evidence="1">
    <location>
        <begin position="91"/>
        <end position="114"/>
    </location>
</feature>
<dbReference type="GeneID" id="27703766"/>
<keyword evidence="3" id="KW-1185">Reference proteome</keyword>
<keyword evidence="1" id="KW-0472">Membrane</keyword>
<evidence type="ECO:0000313" key="3">
    <source>
        <dbReference type="Proteomes" id="UP000053789"/>
    </source>
</evidence>
<dbReference type="PANTHER" id="PTHR35394">
    <property type="entry name" value="DUF3176 DOMAIN-CONTAINING PROTEIN"/>
    <property type="match status" value="1"/>
</dbReference>
<name>A0A0D2EFD1_CLAB1</name>
<keyword evidence="1" id="KW-1133">Transmembrane helix</keyword>
<gene>
    <name evidence="2" type="ORF">Z519_10838</name>
</gene>
<accession>A0A0D2EFD1</accession>
<dbReference type="OrthoDB" id="5376804at2759"/>
<protein>
    <submittedName>
        <fullName evidence="2">Uncharacterized protein</fullName>
    </submittedName>
</protein>
<keyword evidence="1" id="KW-0812">Transmembrane</keyword>
<reference evidence="2" key="1">
    <citation type="submission" date="2015-01" db="EMBL/GenBank/DDBJ databases">
        <title>The Genome Sequence of Cladophialophora bantiana CBS 173.52.</title>
        <authorList>
            <consortium name="The Broad Institute Genomics Platform"/>
            <person name="Cuomo C."/>
            <person name="de Hoog S."/>
            <person name="Gorbushina A."/>
            <person name="Stielow B."/>
            <person name="Teixiera M."/>
            <person name="Abouelleil A."/>
            <person name="Chapman S.B."/>
            <person name="Priest M."/>
            <person name="Young S.K."/>
            <person name="Wortman J."/>
            <person name="Nusbaum C."/>
            <person name="Birren B."/>
        </authorList>
    </citation>
    <scope>NUCLEOTIDE SEQUENCE [LARGE SCALE GENOMIC DNA]</scope>
    <source>
        <strain evidence="2">CBS 173.52</strain>
    </source>
</reference>
<organism evidence="2 3">
    <name type="scientific">Cladophialophora bantiana (strain ATCC 10958 / CBS 173.52 / CDC B-1940 / NIH 8579)</name>
    <name type="common">Xylohypha bantiana</name>
    <dbReference type="NCBI Taxonomy" id="1442370"/>
    <lineage>
        <taxon>Eukaryota</taxon>
        <taxon>Fungi</taxon>
        <taxon>Dikarya</taxon>
        <taxon>Ascomycota</taxon>
        <taxon>Pezizomycotina</taxon>
        <taxon>Eurotiomycetes</taxon>
        <taxon>Chaetothyriomycetidae</taxon>
        <taxon>Chaetothyriales</taxon>
        <taxon>Herpotrichiellaceae</taxon>
        <taxon>Cladophialophora</taxon>
    </lineage>
</organism>
<sequence>MFSSIARVLAGNQTTSWIYEGNGDSHFPGPLETTRSDSTSSDVAEHMISFLKVPDILEGVSASLAHLMLQQLGEKVTGHPGRQVLYVEIRWVWLVLPLMVETVGIILLFLTAWVTREKKTPLWKELSLALLFHGLDERISNKDVPGRLQAV</sequence>
<dbReference type="HOGENOM" id="CLU_1731256_0_0_1"/>
<proteinExistence type="predicted"/>
<dbReference type="RefSeq" id="XP_016615460.1">
    <property type="nucleotide sequence ID" value="XM_016768553.1"/>
</dbReference>
<dbReference type="EMBL" id="KN846998">
    <property type="protein sequence ID" value="KIW88791.1"/>
    <property type="molecule type" value="Genomic_DNA"/>
</dbReference>
<dbReference type="PANTHER" id="PTHR35394:SF5">
    <property type="entry name" value="DUF3176 DOMAIN-CONTAINING PROTEIN"/>
    <property type="match status" value="1"/>
</dbReference>
<dbReference type="AlphaFoldDB" id="A0A0D2EFD1"/>
<evidence type="ECO:0000313" key="2">
    <source>
        <dbReference type="EMBL" id="KIW88791.1"/>
    </source>
</evidence>
<dbReference type="VEuPathDB" id="FungiDB:Z519_10838"/>